<dbReference type="AlphaFoldDB" id="A0A9P5U7B6"/>
<dbReference type="Proteomes" id="UP000772434">
    <property type="component" value="Unassembled WGS sequence"/>
</dbReference>
<evidence type="ECO:0000313" key="3">
    <source>
        <dbReference type="Proteomes" id="UP000772434"/>
    </source>
</evidence>
<feature type="compositionally biased region" description="Polar residues" evidence="1">
    <location>
        <begin position="349"/>
        <end position="362"/>
    </location>
</feature>
<keyword evidence="3" id="KW-1185">Reference proteome</keyword>
<sequence length="426" mass="47330">MHELDSSCSSCSSFDPSDNEGTYPSTPSPFPLFSPISLQPRPQRSFSQDYPDNFLPAFELSPVIEEPTTFNDVDDILAYYSNAPVLDHIGFDESNWESEIIFDAESESEPKLQAGHIDNDAEVGEIKRARRMSYILKPTQNENCSTVFNVTDNETNNSAFKNFLSPPALVLTFPTPELPSTLPDPIPLITESSQLSPMGFIPQTPPASTHRHLGDSLLPPTPLPHLPRCTSCGFGFAFDSVSSSIDTLPRLLPTANPCNKCQGQWDRCQRWYGKRGRMRAMSFKRASQRLSQIMEGVLSSSDRTEPPVNCPPLDVVYVAKRSSKRLSFMLWNKPKHEGSVILDQDSAAQPPQLPLTTDTSSAPEDVLDSVQGPSKSRFTGIFSSKSKVSRRRGQGQYERKGRRSFLNFGSGRSQLENVSYRQSHAG</sequence>
<name>A0A9P5U7B6_9AGAR</name>
<dbReference type="EMBL" id="JADNRY010000058">
    <property type="protein sequence ID" value="KAF9068672.1"/>
    <property type="molecule type" value="Genomic_DNA"/>
</dbReference>
<feature type="region of interest" description="Disordered" evidence="1">
    <location>
        <begin position="349"/>
        <end position="410"/>
    </location>
</feature>
<comment type="caution">
    <text evidence="2">The sequence shown here is derived from an EMBL/GenBank/DDBJ whole genome shotgun (WGS) entry which is preliminary data.</text>
</comment>
<organism evidence="2 3">
    <name type="scientific">Rhodocollybia butyracea</name>
    <dbReference type="NCBI Taxonomy" id="206335"/>
    <lineage>
        <taxon>Eukaryota</taxon>
        <taxon>Fungi</taxon>
        <taxon>Dikarya</taxon>
        <taxon>Basidiomycota</taxon>
        <taxon>Agaricomycotina</taxon>
        <taxon>Agaricomycetes</taxon>
        <taxon>Agaricomycetidae</taxon>
        <taxon>Agaricales</taxon>
        <taxon>Marasmiineae</taxon>
        <taxon>Omphalotaceae</taxon>
        <taxon>Rhodocollybia</taxon>
    </lineage>
</organism>
<feature type="compositionally biased region" description="Low complexity" evidence="1">
    <location>
        <begin position="1"/>
        <end position="13"/>
    </location>
</feature>
<feature type="compositionally biased region" description="Polar residues" evidence="1">
    <location>
        <begin position="14"/>
        <end position="23"/>
    </location>
</feature>
<gene>
    <name evidence="2" type="ORF">BDP27DRAFT_1326737</name>
</gene>
<reference evidence="2" key="1">
    <citation type="submission" date="2020-11" db="EMBL/GenBank/DDBJ databases">
        <authorList>
            <consortium name="DOE Joint Genome Institute"/>
            <person name="Ahrendt S."/>
            <person name="Riley R."/>
            <person name="Andreopoulos W."/>
            <person name="Labutti K."/>
            <person name="Pangilinan J."/>
            <person name="Ruiz-Duenas F.J."/>
            <person name="Barrasa J.M."/>
            <person name="Sanchez-Garcia M."/>
            <person name="Camarero S."/>
            <person name="Miyauchi S."/>
            <person name="Serrano A."/>
            <person name="Linde D."/>
            <person name="Babiker R."/>
            <person name="Drula E."/>
            <person name="Ayuso-Fernandez I."/>
            <person name="Pacheco R."/>
            <person name="Padilla G."/>
            <person name="Ferreira P."/>
            <person name="Barriuso J."/>
            <person name="Kellner H."/>
            <person name="Castanera R."/>
            <person name="Alfaro M."/>
            <person name="Ramirez L."/>
            <person name="Pisabarro A.G."/>
            <person name="Kuo A."/>
            <person name="Tritt A."/>
            <person name="Lipzen A."/>
            <person name="He G."/>
            <person name="Yan M."/>
            <person name="Ng V."/>
            <person name="Cullen D."/>
            <person name="Martin F."/>
            <person name="Rosso M.-N."/>
            <person name="Henrissat B."/>
            <person name="Hibbett D."/>
            <person name="Martinez A.T."/>
            <person name="Grigoriev I.V."/>
        </authorList>
    </citation>
    <scope>NUCLEOTIDE SEQUENCE</scope>
    <source>
        <strain evidence="2">AH 40177</strain>
    </source>
</reference>
<evidence type="ECO:0000256" key="1">
    <source>
        <dbReference type="SAM" id="MobiDB-lite"/>
    </source>
</evidence>
<proteinExistence type="predicted"/>
<accession>A0A9P5U7B6</accession>
<feature type="compositionally biased region" description="Polar residues" evidence="1">
    <location>
        <begin position="371"/>
        <end position="386"/>
    </location>
</feature>
<feature type="region of interest" description="Disordered" evidence="1">
    <location>
        <begin position="1"/>
        <end position="36"/>
    </location>
</feature>
<dbReference type="OrthoDB" id="2992592at2759"/>
<protein>
    <submittedName>
        <fullName evidence="2">Uncharacterized protein</fullName>
    </submittedName>
</protein>
<evidence type="ECO:0000313" key="2">
    <source>
        <dbReference type="EMBL" id="KAF9068672.1"/>
    </source>
</evidence>